<gene>
    <name evidence="1" type="ORF">GCM10019016_126990</name>
</gene>
<sequence>MRGELQRRCIQALISRKCSPNIKSLGKLRQELSGRSLVGAHGHGGCLHGPITCAHDHR</sequence>
<comment type="caution">
    <text evidence="1">The sequence shown here is derived from an EMBL/GenBank/DDBJ whole genome shotgun (WGS) entry which is preliminary data.</text>
</comment>
<keyword evidence="2" id="KW-1185">Reference proteome</keyword>
<dbReference type="EMBL" id="BAAAXF010000083">
    <property type="protein sequence ID" value="GAA3505586.1"/>
    <property type="molecule type" value="Genomic_DNA"/>
</dbReference>
<evidence type="ECO:0000313" key="1">
    <source>
        <dbReference type="EMBL" id="GAA3505586.1"/>
    </source>
</evidence>
<proteinExistence type="predicted"/>
<dbReference type="Proteomes" id="UP001501455">
    <property type="component" value="Unassembled WGS sequence"/>
</dbReference>
<accession>A0ABP6UH98</accession>
<name>A0ABP6UH98_9ACTN</name>
<organism evidence="1 2">
    <name type="scientific">Streptomyces prasinosporus</name>
    <dbReference type="NCBI Taxonomy" id="68256"/>
    <lineage>
        <taxon>Bacteria</taxon>
        <taxon>Bacillati</taxon>
        <taxon>Actinomycetota</taxon>
        <taxon>Actinomycetes</taxon>
        <taxon>Kitasatosporales</taxon>
        <taxon>Streptomycetaceae</taxon>
        <taxon>Streptomyces</taxon>
        <taxon>Streptomyces albogriseolus group</taxon>
    </lineage>
</organism>
<evidence type="ECO:0000313" key="2">
    <source>
        <dbReference type="Proteomes" id="UP001501455"/>
    </source>
</evidence>
<protein>
    <submittedName>
        <fullName evidence="1">Uncharacterized protein</fullName>
    </submittedName>
</protein>
<reference evidence="2" key="1">
    <citation type="journal article" date="2019" name="Int. J. Syst. Evol. Microbiol.">
        <title>The Global Catalogue of Microorganisms (GCM) 10K type strain sequencing project: providing services to taxonomists for standard genome sequencing and annotation.</title>
        <authorList>
            <consortium name="The Broad Institute Genomics Platform"/>
            <consortium name="The Broad Institute Genome Sequencing Center for Infectious Disease"/>
            <person name="Wu L."/>
            <person name="Ma J."/>
        </authorList>
    </citation>
    <scope>NUCLEOTIDE SEQUENCE [LARGE SCALE GENOMIC DNA]</scope>
    <source>
        <strain evidence="2">JCM 4816</strain>
    </source>
</reference>